<reference evidence="8" key="2">
    <citation type="submission" date="2023-06" db="EMBL/GenBank/DDBJ databases">
        <authorList>
            <person name="Polev D.E."/>
            <person name="Saitova A.T."/>
            <person name="Bogumilchik E.A."/>
            <person name="Kokorina G.I."/>
            <person name="Voskresenskaia E.A."/>
        </authorList>
    </citation>
    <scope>NUCLEOTIDE SEQUENCE</scope>
    <source>
        <strain evidence="8">2145 StPb PI</strain>
    </source>
</reference>
<dbReference type="Gene3D" id="3.30.200.20">
    <property type="entry name" value="Phosphorylase Kinase, domain 1"/>
    <property type="match status" value="1"/>
</dbReference>
<dbReference type="NCBIfam" id="TIGR02721">
    <property type="entry name" value="ycfN_thiK"/>
    <property type="match status" value="1"/>
</dbReference>
<accession>A0AAW7JYI9</accession>
<evidence type="ECO:0000313" key="7">
    <source>
        <dbReference type="EMBL" id="CND86254.1"/>
    </source>
</evidence>
<dbReference type="InterPro" id="IPR014093">
    <property type="entry name" value="Thiamine_kinase"/>
</dbReference>
<gene>
    <name evidence="5 8" type="primary">thiK</name>
    <name evidence="7" type="ORF">ERS137967_00131</name>
    <name evidence="8" type="ORF">QVN42_01410</name>
</gene>
<comment type="caution">
    <text evidence="8">The sequence shown here is derived from an EMBL/GenBank/DDBJ whole genome shotgun (WGS) entry which is preliminary data.</text>
</comment>
<evidence type="ECO:0000259" key="6">
    <source>
        <dbReference type="Pfam" id="PF01636"/>
    </source>
</evidence>
<evidence type="ECO:0000256" key="5">
    <source>
        <dbReference type="HAMAP-Rule" id="MF_01604"/>
    </source>
</evidence>
<keyword evidence="1 5" id="KW-0808">Transferase</keyword>
<protein>
    <recommendedName>
        <fullName evidence="5">Thiamine kinase</fullName>
        <ecNumber evidence="5">2.7.1.89</ecNumber>
    </recommendedName>
</protein>
<dbReference type="HAMAP" id="MF_01604">
    <property type="entry name" value="Thiamine_kinase"/>
    <property type="match status" value="1"/>
</dbReference>
<evidence type="ECO:0000313" key="10">
    <source>
        <dbReference type="Proteomes" id="UP001167864"/>
    </source>
</evidence>
<dbReference type="RefSeq" id="WP_049596413.1">
    <property type="nucleotide sequence ID" value="NZ_CPYD01000001.1"/>
</dbReference>
<dbReference type="EMBL" id="CPYD01000001">
    <property type="protein sequence ID" value="CND86254.1"/>
    <property type="molecule type" value="Genomic_DNA"/>
</dbReference>
<dbReference type="GO" id="GO:0005524">
    <property type="term" value="F:ATP binding"/>
    <property type="evidence" value="ECO:0007669"/>
    <property type="project" value="UniProtKB-KW"/>
</dbReference>
<dbReference type="Gene3D" id="3.90.1200.10">
    <property type="match status" value="1"/>
</dbReference>
<keyword evidence="3 5" id="KW-0418">Kinase</keyword>
<evidence type="ECO:0000256" key="2">
    <source>
        <dbReference type="ARBA" id="ARBA00022741"/>
    </source>
</evidence>
<dbReference type="GO" id="GO:0009229">
    <property type="term" value="P:thiamine diphosphate biosynthetic process"/>
    <property type="evidence" value="ECO:0007669"/>
    <property type="project" value="UniProtKB-UniRule"/>
</dbReference>
<reference evidence="7 9" key="1">
    <citation type="submission" date="2015-03" db="EMBL/GenBank/DDBJ databases">
        <authorList>
            <consortium name="Pathogen Informatics"/>
            <person name="Murphy D."/>
        </authorList>
    </citation>
    <scope>NUCLEOTIDE SEQUENCE [LARGE SCALE GENOMIC DNA]</scope>
    <source>
        <strain evidence="7">Type strain: CIP110231</strain>
        <strain evidence="9">type strain: CIP110231</strain>
    </source>
</reference>
<dbReference type="AlphaFoldDB" id="A0AAW7JYI9"/>
<evidence type="ECO:0000256" key="3">
    <source>
        <dbReference type="ARBA" id="ARBA00022777"/>
    </source>
</evidence>
<feature type="domain" description="Aminoglycoside phosphotransferase" evidence="6">
    <location>
        <begin position="47"/>
        <end position="234"/>
    </location>
</feature>
<dbReference type="Proteomes" id="UP001167864">
    <property type="component" value="Unassembled WGS sequence"/>
</dbReference>
<keyword evidence="9" id="KW-1185">Reference proteome</keyword>
<comment type="function">
    <text evidence="5">Catalyzes the phosphorylation of thiamine to thiamine phosphate.</text>
</comment>
<comment type="pathway">
    <text evidence="5">Cofactor biosynthesis; thiamine diphosphate biosynthesis; thiamine phosphate from thiamine: step 1/1.</text>
</comment>
<comment type="similarity">
    <text evidence="5">Belongs to the thiamine kinase family.</text>
</comment>
<keyword evidence="4 5" id="KW-0067">ATP-binding</keyword>
<comment type="catalytic activity">
    <reaction evidence="5">
        <text>thiamine + ATP = thiamine phosphate + ADP + H(+)</text>
        <dbReference type="Rhea" id="RHEA:12012"/>
        <dbReference type="ChEBI" id="CHEBI:15378"/>
        <dbReference type="ChEBI" id="CHEBI:18385"/>
        <dbReference type="ChEBI" id="CHEBI:30616"/>
        <dbReference type="ChEBI" id="CHEBI:37575"/>
        <dbReference type="ChEBI" id="CHEBI:456216"/>
        <dbReference type="EC" id="2.7.1.89"/>
    </reaction>
</comment>
<evidence type="ECO:0000313" key="8">
    <source>
        <dbReference type="EMBL" id="MDN0086065.1"/>
    </source>
</evidence>
<keyword evidence="2 5" id="KW-0547">Nucleotide-binding</keyword>
<evidence type="ECO:0000256" key="4">
    <source>
        <dbReference type="ARBA" id="ARBA00022840"/>
    </source>
</evidence>
<dbReference type="EMBL" id="JAUEHU010000001">
    <property type="protein sequence ID" value="MDN0086065.1"/>
    <property type="molecule type" value="Genomic_DNA"/>
</dbReference>
<dbReference type="InterPro" id="IPR002575">
    <property type="entry name" value="Aminoglycoside_PTrfase"/>
</dbReference>
<name>A0AAW7JYI9_9GAMM</name>
<dbReference type="GO" id="GO:0006772">
    <property type="term" value="P:thiamine metabolic process"/>
    <property type="evidence" value="ECO:0007669"/>
    <property type="project" value="InterPro"/>
</dbReference>
<sequence>MATYSVEASLRALIETRIPAVNTAGCHFSPVSGLTGESWRITGQNFQWLAREQSIAKSELGVNRQRERRILQQMSARDLSPRVMIANQRWLVVEWLDGTVVEPQQFLQLAERGTLAEWVARLHQAPRTGYPLNIHRQLLGYSERMDPSRRSADWLRLHKRFMTQKTPRPLNLVPLHMDIHPGNIIETNSGLRLIDWEYAADGDVALELAAMFRFNEWDNARQQAFLRQYGQQAGAYQDIVALTRQIARWSPWIDYLMLMWFEVRWKQTGEIGFLQWAAPLRRRFNLSGLDSSAE</sequence>
<proteinExistence type="inferred from homology"/>
<dbReference type="Pfam" id="PF01636">
    <property type="entry name" value="APH"/>
    <property type="match status" value="1"/>
</dbReference>
<dbReference type="InterPro" id="IPR011009">
    <property type="entry name" value="Kinase-like_dom_sf"/>
</dbReference>
<dbReference type="EC" id="2.7.1.89" evidence="5"/>
<dbReference type="Proteomes" id="UP000040578">
    <property type="component" value="Unassembled WGS sequence"/>
</dbReference>
<dbReference type="GO" id="GO:0019165">
    <property type="term" value="F:thiamine kinase activity"/>
    <property type="evidence" value="ECO:0007669"/>
    <property type="project" value="UniProtKB-UniRule"/>
</dbReference>
<evidence type="ECO:0000256" key="1">
    <source>
        <dbReference type="ARBA" id="ARBA00022679"/>
    </source>
</evidence>
<organism evidence="8 10">
    <name type="scientific">Yersinia nurmii</name>
    <dbReference type="NCBI Taxonomy" id="685706"/>
    <lineage>
        <taxon>Bacteria</taxon>
        <taxon>Pseudomonadati</taxon>
        <taxon>Pseudomonadota</taxon>
        <taxon>Gammaproteobacteria</taxon>
        <taxon>Enterobacterales</taxon>
        <taxon>Yersiniaceae</taxon>
        <taxon>Yersinia</taxon>
    </lineage>
</organism>
<evidence type="ECO:0000313" key="9">
    <source>
        <dbReference type="Proteomes" id="UP000040578"/>
    </source>
</evidence>
<dbReference type="SUPFAM" id="SSF56112">
    <property type="entry name" value="Protein kinase-like (PK-like)"/>
    <property type="match status" value="1"/>
</dbReference>